<reference evidence="2 3" key="1">
    <citation type="journal article" date="2023" name="Mol. Ecol. Resour.">
        <title>Chromosome-level genome assembly of a triploid poplar Populus alba 'Berolinensis'.</title>
        <authorList>
            <person name="Chen S."/>
            <person name="Yu Y."/>
            <person name="Wang X."/>
            <person name="Wang S."/>
            <person name="Zhang T."/>
            <person name="Zhou Y."/>
            <person name="He R."/>
            <person name="Meng N."/>
            <person name="Wang Y."/>
            <person name="Liu W."/>
            <person name="Liu Z."/>
            <person name="Liu J."/>
            <person name="Guo Q."/>
            <person name="Huang H."/>
            <person name="Sederoff R.R."/>
            <person name="Wang G."/>
            <person name="Qu G."/>
            <person name="Chen S."/>
        </authorList>
    </citation>
    <scope>NUCLEOTIDE SEQUENCE [LARGE SCALE GENOMIC DNA]</scope>
    <source>
        <strain evidence="2">SC-2020</strain>
    </source>
</reference>
<dbReference type="PANTHER" id="PTHR34683:SF3">
    <property type="entry name" value="CASP-LIKE PROTEIN"/>
    <property type="match status" value="1"/>
</dbReference>
<comment type="caution">
    <text evidence="2">The sequence shown here is derived from an EMBL/GenBank/DDBJ whole genome shotgun (WGS) entry which is preliminary data.</text>
</comment>
<proteinExistence type="predicted"/>
<gene>
    <name evidence="2" type="ORF">NC653_004437</name>
</gene>
<protein>
    <submittedName>
        <fullName evidence="2">Uncharacterized protein</fullName>
    </submittedName>
</protein>
<keyword evidence="3" id="KW-1185">Reference proteome</keyword>
<feature type="compositionally biased region" description="Low complexity" evidence="1">
    <location>
        <begin position="87"/>
        <end position="112"/>
    </location>
</feature>
<dbReference type="PANTHER" id="PTHR34683">
    <property type="entry name" value="EXPRESSED PROTEIN-RELATED"/>
    <property type="match status" value="1"/>
</dbReference>
<name>A0AAD6WMX4_9ROSI</name>
<organism evidence="2 3">
    <name type="scientific">Populus alba x Populus x berolinensis</name>
    <dbReference type="NCBI Taxonomy" id="444605"/>
    <lineage>
        <taxon>Eukaryota</taxon>
        <taxon>Viridiplantae</taxon>
        <taxon>Streptophyta</taxon>
        <taxon>Embryophyta</taxon>
        <taxon>Tracheophyta</taxon>
        <taxon>Spermatophyta</taxon>
        <taxon>Magnoliopsida</taxon>
        <taxon>eudicotyledons</taxon>
        <taxon>Gunneridae</taxon>
        <taxon>Pentapetalae</taxon>
        <taxon>rosids</taxon>
        <taxon>fabids</taxon>
        <taxon>Malpighiales</taxon>
        <taxon>Salicaceae</taxon>
        <taxon>Saliceae</taxon>
        <taxon>Populus</taxon>
    </lineage>
</organism>
<evidence type="ECO:0000256" key="1">
    <source>
        <dbReference type="SAM" id="MobiDB-lite"/>
    </source>
</evidence>
<evidence type="ECO:0000313" key="3">
    <source>
        <dbReference type="Proteomes" id="UP001164929"/>
    </source>
</evidence>
<dbReference type="EMBL" id="JAQIZT010000001">
    <property type="protein sequence ID" value="KAJ7015129.1"/>
    <property type="molecule type" value="Genomic_DNA"/>
</dbReference>
<dbReference type="Proteomes" id="UP001164929">
    <property type="component" value="Chromosome 1"/>
</dbReference>
<feature type="region of interest" description="Disordered" evidence="1">
    <location>
        <begin position="87"/>
        <end position="117"/>
    </location>
</feature>
<evidence type="ECO:0000313" key="2">
    <source>
        <dbReference type="EMBL" id="KAJ7015129.1"/>
    </source>
</evidence>
<accession>A0AAD6WMX4</accession>
<dbReference type="AlphaFoldDB" id="A0AAD6WMX4"/>
<sequence>MGNPPPLYKKVRNIVNDGHKTQETQFLSTSGCGRDPARTTRRISPVLSLKISSLLNPTLKRKTHQENMKGSCTLVASVLTVSTVALSSSAPPSSHVVEGSSRSSSMEKSGGSNKEKFAPRFDGLRQVTLWSCYNYIRK</sequence>